<proteinExistence type="predicted"/>
<gene>
    <name evidence="2" type="ORF">ED208_02640</name>
</gene>
<keyword evidence="3" id="KW-1185">Reference proteome</keyword>
<name>A0A3N0VL51_9GAMM</name>
<dbReference type="SUPFAM" id="SSF52833">
    <property type="entry name" value="Thioredoxin-like"/>
    <property type="match status" value="1"/>
</dbReference>
<dbReference type="InParanoid" id="A0A3N0VL51"/>
<keyword evidence="2" id="KW-0808">Transferase</keyword>
<dbReference type="SUPFAM" id="SSF47616">
    <property type="entry name" value="GST C-terminal domain-like"/>
    <property type="match status" value="1"/>
</dbReference>
<dbReference type="InterPro" id="IPR040079">
    <property type="entry name" value="Glutathione_S-Trfase"/>
</dbReference>
<dbReference type="GO" id="GO:0016034">
    <property type="term" value="F:maleylacetoacetate isomerase activity"/>
    <property type="evidence" value="ECO:0007669"/>
    <property type="project" value="TreeGrafter"/>
</dbReference>
<evidence type="ECO:0000259" key="1">
    <source>
        <dbReference type="PROSITE" id="PS50404"/>
    </source>
</evidence>
<dbReference type="EMBL" id="RJVO01000001">
    <property type="protein sequence ID" value="ROH93434.1"/>
    <property type="molecule type" value="Genomic_DNA"/>
</dbReference>
<dbReference type="Proteomes" id="UP000282106">
    <property type="component" value="Unassembled WGS sequence"/>
</dbReference>
<protein>
    <submittedName>
        <fullName evidence="2">Glutathione S-transferase family protein</fullName>
    </submittedName>
</protein>
<dbReference type="CDD" id="cd03194">
    <property type="entry name" value="GST_C_3"/>
    <property type="match status" value="1"/>
</dbReference>
<comment type="caution">
    <text evidence="2">The sequence shown here is derived from an EMBL/GenBank/DDBJ whole genome shotgun (WGS) entry which is preliminary data.</text>
</comment>
<dbReference type="InterPro" id="IPR004045">
    <property type="entry name" value="Glutathione_S-Trfase_N"/>
</dbReference>
<organism evidence="2 3">
    <name type="scientific">Stagnimonas aquatica</name>
    <dbReference type="NCBI Taxonomy" id="2689987"/>
    <lineage>
        <taxon>Bacteria</taxon>
        <taxon>Pseudomonadati</taxon>
        <taxon>Pseudomonadota</taxon>
        <taxon>Gammaproteobacteria</taxon>
        <taxon>Nevskiales</taxon>
        <taxon>Nevskiaceae</taxon>
        <taxon>Stagnimonas</taxon>
    </lineage>
</organism>
<evidence type="ECO:0000313" key="2">
    <source>
        <dbReference type="EMBL" id="ROH93434.1"/>
    </source>
</evidence>
<dbReference type="Gene3D" id="1.20.1050.10">
    <property type="match status" value="1"/>
</dbReference>
<dbReference type="PANTHER" id="PTHR42673:SF4">
    <property type="entry name" value="MALEYLACETOACETATE ISOMERASE"/>
    <property type="match status" value="1"/>
</dbReference>
<dbReference type="PANTHER" id="PTHR42673">
    <property type="entry name" value="MALEYLACETOACETATE ISOMERASE"/>
    <property type="match status" value="1"/>
</dbReference>
<dbReference type="FunCoup" id="A0A3N0VL51">
    <property type="interactions" value="68"/>
</dbReference>
<dbReference type="InterPro" id="IPR036282">
    <property type="entry name" value="Glutathione-S-Trfase_C_sf"/>
</dbReference>
<accession>A0A3N0VL51</accession>
<feature type="domain" description="GST N-terminal" evidence="1">
    <location>
        <begin position="1"/>
        <end position="81"/>
    </location>
</feature>
<dbReference type="GO" id="GO:0004364">
    <property type="term" value="F:glutathione transferase activity"/>
    <property type="evidence" value="ECO:0007669"/>
    <property type="project" value="TreeGrafter"/>
</dbReference>
<dbReference type="GO" id="GO:0006749">
    <property type="term" value="P:glutathione metabolic process"/>
    <property type="evidence" value="ECO:0007669"/>
    <property type="project" value="TreeGrafter"/>
</dbReference>
<dbReference type="Pfam" id="PF13410">
    <property type="entry name" value="GST_C_2"/>
    <property type="match status" value="1"/>
</dbReference>
<dbReference type="CDD" id="cd03043">
    <property type="entry name" value="GST_N_1"/>
    <property type="match status" value="1"/>
</dbReference>
<reference evidence="2 3" key="1">
    <citation type="submission" date="2018-10" db="EMBL/GenBank/DDBJ databases">
        <authorList>
            <person name="Chen W.-M."/>
        </authorList>
    </citation>
    <scope>NUCLEOTIDE SEQUENCE [LARGE SCALE GENOMIC DNA]</scope>
    <source>
        <strain evidence="2 3">THS-13</strain>
    </source>
</reference>
<dbReference type="PROSITE" id="PS50404">
    <property type="entry name" value="GST_NTER"/>
    <property type="match status" value="1"/>
</dbReference>
<dbReference type="RefSeq" id="WP_123210289.1">
    <property type="nucleotide sequence ID" value="NZ_RJVO01000001.1"/>
</dbReference>
<dbReference type="GO" id="GO:0006559">
    <property type="term" value="P:L-phenylalanine catabolic process"/>
    <property type="evidence" value="ECO:0007669"/>
    <property type="project" value="TreeGrafter"/>
</dbReference>
<dbReference type="AlphaFoldDB" id="A0A3N0VL51"/>
<dbReference type="Pfam" id="PF13409">
    <property type="entry name" value="GST_N_2"/>
    <property type="match status" value="1"/>
</dbReference>
<dbReference type="InterPro" id="IPR036249">
    <property type="entry name" value="Thioredoxin-like_sf"/>
</dbReference>
<dbReference type="SFLD" id="SFLDS00019">
    <property type="entry name" value="Glutathione_Transferase_(cytos"/>
    <property type="match status" value="1"/>
</dbReference>
<dbReference type="SFLD" id="SFLDG00358">
    <property type="entry name" value="Main_(cytGST)"/>
    <property type="match status" value="1"/>
</dbReference>
<sequence length="216" mass="24511">MKLVIGNKNYSSWSLRPWLLMRALDLPFEEELVPLYREDSKPRLLQHAPSGRVPALHDGTLVVWDSLAIVEYLAEQYPGVAVWPRDTEARAHARSICAEMHSGFTALRSHMPMNLRASHPGKGQTPAVLADIARIDDIWQDCRRRHALEGPYLFGEFSAADAFYAPVVTRFVTYQVPLTELGDEYVETLRGLPAMQEWYTAALQETERIEASEPYA</sequence>
<evidence type="ECO:0000313" key="3">
    <source>
        <dbReference type="Proteomes" id="UP000282106"/>
    </source>
</evidence>
<dbReference type="Gene3D" id="3.40.30.10">
    <property type="entry name" value="Glutaredoxin"/>
    <property type="match status" value="1"/>
</dbReference>